<evidence type="ECO:0000313" key="1">
    <source>
        <dbReference type="EMBL" id="KAF7546630.1"/>
    </source>
</evidence>
<dbReference type="EMBL" id="JAANBB010000206">
    <property type="protein sequence ID" value="KAF7546630.1"/>
    <property type="molecule type" value="Genomic_DNA"/>
</dbReference>
<dbReference type="OrthoDB" id="5073241at2759"/>
<keyword evidence="2" id="KW-1185">Reference proteome</keyword>
<protein>
    <submittedName>
        <fullName evidence="1">Uncharacterized protein</fullName>
    </submittedName>
</protein>
<organism evidence="1 2">
    <name type="scientific">Cylindrodendrum hubeiense</name>
    <dbReference type="NCBI Taxonomy" id="595255"/>
    <lineage>
        <taxon>Eukaryota</taxon>
        <taxon>Fungi</taxon>
        <taxon>Dikarya</taxon>
        <taxon>Ascomycota</taxon>
        <taxon>Pezizomycotina</taxon>
        <taxon>Sordariomycetes</taxon>
        <taxon>Hypocreomycetidae</taxon>
        <taxon>Hypocreales</taxon>
        <taxon>Nectriaceae</taxon>
        <taxon>Cylindrodendrum</taxon>
    </lineage>
</organism>
<dbReference type="AlphaFoldDB" id="A0A9P5H290"/>
<sequence length="154" mass="17435">MFEVDHNHHGSDFKRFFSPGRSSMTAIDDKRAEAFRRHVYTVTMIDEDPLSGMGNRHATDFVRPRHQKQRRLAVPQCLSLSSREPHHHPSTELANKKPVPALWRRFGPLAHDKLHWFDYTPTISPGGALKVPGSLALLDAKRSALCPTNTSEGF</sequence>
<gene>
    <name evidence="1" type="ORF">G7Z17_g8296</name>
</gene>
<dbReference type="Proteomes" id="UP000722485">
    <property type="component" value="Unassembled WGS sequence"/>
</dbReference>
<accession>A0A9P5H290</accession>
<name>A0A9P5H290_9HYPO</name>
<reference evidence="1" key="1">
    <citation type="submission" date="2020-03" db="EMBL/GenBank/DDBJ databases">
        <title>Draft Genome Sequence of Cylindrodendrum hubeiense.</title>
        <authorList>
            <person name="Buettner E."/>
            <person name="Kellner H."/>
        </authorList>
    </citation>
    <scope>NUCLEOTIDE SEQUENCE</scope>
    <source>
        <strain evidence="1">IHI 201604</strain>
    </source>
</reference>
<evidence type="ECO:0000313" key="2">
    <source>
        <dbReference type="Proteomes" id="UP000722485"/>
    </source>
</evidence>
<comment type="caution">
    <text evidence="1">The sequence shown here is derived from an EMBL/GenBank/DDBJ whole genome shotgun (WGS) entry which is preliminary data.</text>
</comment>
<proteinExistence type="predicted"/>